<sequence>MAVGRQRRPLHVSRMLHMVYASKRMANYSPQVGRTAWSKYLIGTQEQFYALFADTPGRSVRTVKFTNDGIQLLSGSDDRTLRYWDLATQECLANLNNIHKDYIRAQTRYPGSPHLWVTGGFDRNICIVDLRSNMAVMRLEHVDQVNDVLVVPSGGVLAAAGGPCVSLWDISMSGRKLMLLESHAKAVMNLGMDGSGTRLLSGGLDGCVKVTSMSTFEIEYTFSFNGQVLAISLGINGDRVAAGLSSGEVVIRQRSRVINEDPPRRNQDVSEYILGLSLGGSTGKRERTTPFPGTKRYFERGNAEAADEGENVAWSAPKPRFRVHDKLLRSFQYSAALDSVLGQLHPATTCTVLEELILRDGLVFALRGRTGARLTPLIVFLSQNITTPFYTRLLVSVTFSFLEICAPQLGSLDENSQKQLGKLRQTVRDEIELQKELQRLLGTVAILVSPHPRE</sequence>
<proteinExistence type="predicted"/>
<dbReference type="PROSITE" id="PS50294">
    <property type="entry name" value="WD_REPEATS_REGION"/>
    <property type="match status" value="1"/>
</dbReference>
<dbReference type="InterPro" id="IPR036322">
    <property type="entry name" value="WD40_repeat_dom_sf"/>
</dbReference>
<accession>A0A7S1TI50</accession>
<dbReference type="PROSITE" id="PS50082">
    <property type="entry name" value="WD_REPEATS_2"/>
    <property type="match status" value="1"/>
</dbReference>
<dbReference type="GO" id="GO:0005730">
    <property type="term" value="C:nucleolus"/>
    <property type="evidence" value="ECO:0007669"/>
    <property type="project" value="UniProtKB-SubCell"/>
</dbReference>
<dbReference type="Gene3D" id="2.130.10.10">
    <property type="entry name" value="YVTN repeat-like/Quinoprotein amine dehydrogenase"/>
    <property type="match status" value="1"/>
</dbReference>
<reference evidence="8" key="1">
    <citation type="submission" date="2021-01" db="EMBL/GenBank/DDBJ databases">
        <authorList>
            <person name="Corre E."/>
            <person name="Pelletier E."/>
            <person name="Niang G."/>
            <person name="Scheremetjew M."/>
            <person name="Finn R."/>
            <person name="Kale V."/>
            <person name="Holt S."/>
            <person name="Cochrane G."/>
            <person name="Meng A."/>
            <person name="Brown T."/>
            <person name="Cohen L."/>
        </authorList>
    </citation>
    <scope>NUCLEOTIDE SEQUENCE</scope>
    <source>
        <strain evidence="8">SAG 36.94</strain>
    </source>
</reference>
<feature type="repeat" description="WD" evidence="6">
    <location>
        <begin position="60"/>
        <end position="94"/>
    </location>
</feature>
<evidence type="ECO:0000313" key="8">
    <source>
        <dbReference type="EMBL" id="CAD9237413.1"/>
    </source>
</evidence>
<keyword evidence="3 6" id="KW-0853">WD repeat</keyword>
<organism evidence="8">
    <name type="scientific">Compsopogon caeruleus</name>
    <dbReference type="NCBI Taxonomy" id="31354"/>
    <lineage>
        <taxon>Eukaryota</taxon>
        <taxon>Rhodophyta</taxon>
        <taxon>Compsopogonophyceae</taxon>
        <taxon>Compsopogonales</taxon>
        <taxon>Compsopogonaceae</taxon>
        <taxon>Compsopogon</taxon>
    </lineage>
</organism>
<dbReference type="PANTHER" id="PTHR19924">
    <property type="entry name" value="UTP15 U3 SMALL NUCLEOLAR RNA-ASSOCIATED PROTEIN 15 FAMILY MEMBER"/>
    <property type="match status" value="1"/>
</dbReference>
<dbReference type="GO" id="GO:0006364">
    <property type="term" value="P:rRNA processing"/>
    <property type="evidence" value="ECO:0007669"/>
    <property type="project" value="UniProtKB-KW"/>
</dbReference>
<name>A0A7S1TI50_9RHOD</name>
<evidence type="ECO:0000256" key="4">
    <source>
        <dbReference type="ARBA" id="ARBA00022737"/>
    </source>
</evidence>
<gene>
    <name evidence="8" type="ORF">CCAE0312_LOCUS9512</name>
</gene>
<dbReference type="EMBL" id="HBGH01017177">
    <property type="protein sequence ID" value="CAD9237413.1"/>
    <property type="molecule type" value="Transcribed_RNA"/>
</dbReference>
<evidence type="ECO:0000256" key="3">
    <source>
        <dbReference type="ARBA" id="ARBA00022574"/>
    </source>
</evidence>
<dbReference type="PANTHER" id="PTHR19924:SF26">
    <property type="entry name" value="U3 SMALL NUCLEOLAR RNA-ASSOCIATED PROTEIN 15 HOMOLOG"/>
    <property type="match status" value="1"/>
</dbReference>
<dbReference type="SUPFAM" id="SSF50978">
    <property type="entry name" value="WD40 repeat-like"/>
    <property type="match status" value="1"/>
</dbReference>
<dbReference type="GO" id="GO:0045943">
    <property type="term" value="P:positive regulation of transcription by RNA polymerase I"/>
    <property type="evidence" value="ECO:0007669"/>
    <property type="project" value="TreeGrafter"/>
</dbReference>
<evidence type="ECO:0000256" key="6">
    <source>
        <dbReference type="PROSITE-ProRule" id="PRU00221"/>
    </source>
</evidence>
<dbReference type="Pfam" id="PF09384">
    <property type="entry name" value="UTP15_C"/>
    <property type="match status" value="1"/>
</dbReference>
<protein>
    <recommendedName>
        <fullName evidence="7">U3 small nucleolar RNA-associated protein 15 C-terminal domain-containing protein</fullName>
    </recommendedName>
</protein>
<keyword evidence="4" id="KW-0677">Repeat</keyword>
<dbReference type="InterPro" id="IPR001680">
    <property type="entry name" value="WD40_rpt"/>
</dbReference>
<feature type="domain" description="U3 small nucleolar RNA-associated protein 15 C-terminal" evidence="7">
    <location>
        <begin position="315"/>
        <end position="446"/>
    </location>
</feature>
<dbReference type="Pfam" id="PF00400">
    <property type="entry name" value="WD40"/>
    <property type="match status" value="2"/>
</dbReference>
<dbReference type="SMART" id="SM00320">
    <property type="entry name" value="WD40"/>
    <property type="match status" value="5"/>
</dbReference>
<evidence type="ECO:0000256" key="1">
    <source>
        <dbReference type="ARBA" id="ARBA00004604"/>
    </source>
</evidence>
<evidence type="ECO:0000256" key="5">
    <source>
        <dbReference type="ARBA" id="ARBA00023242"/>
    </source>
</evidence>
<keyword evidence="2" id="KW-0698">rRNA processing</keyword>
<comment type="subcellular location">
    <subcellularLocation>
        <location evidence="1">Nucleus</location>
        <location evidence="1">Nucleolus</location>
    </subcellularLocation>
</comment>
<dbReference type="InterPro" id="IPR018983">
    <property type="entry name" value="U3_snoRNA-assocProt_15_C"/>
</dbReference>
<dbReference type="InterPro" id="IPR015943">
    <property type="entry name" value="WD40/YVTN_repeat-like_dom_sf"/>
</dbReference>
<evidence type="ECO:0000259" key="7">
    <source>
        <dbReference type="Pfam" id="PF09384"/>
    </source>
</evidence>
<keyword evidence="5" id="KW-0539">Nucleus</keyword>
<dbReference type="AlphaFoldDB" id="A0A7S1TI50"/>
<evidence type="ECO:0000256" key="2">
    <source>
        <dbReference type="ARBA" id="ARBA00022552"/>
    </source>
</evidence>